<evidence type="ECO:0000256" key="4">
    <source>
        <dbReference type="ARBA" id="ARBA00022989"/>
    </source>
</evidence>
<keyword evidence="5 6" id="KW-0472">Membrane</keyword>
<keyword evidence="4 6" id="KW-1133">Transmembrane helix</keyword>
<dbReference type="GO" id="GO:0005886">
    <property type="term" value="C:plasma membrane"/>
    <property type="evidence" value="ECO:0007669"/>
    <property type="project" value="UniProtKB-SubCell"/>
</dbReference>
<feature type="transmembrane region" description="Helical" evidence="6">
    <location>
        <begin position="14"/>
        <end position="32"/>
    </location>
</feature>
<dbReference type="PANTHER" id="PTHR42709:SF6">
    <property type="entry name" value="UNDECAPRENYL PHOSPHATE TRANSPORTER A"/>
    <property type="match status" value="1"/>
</dbReference>
<dbReference type="STRING" id="927665.HMPREF1535_02115"/>
<dbReference type="AlphaFoldDB" id="A0A0F5JFA7"/>
<comment type="subcellular location">
    <subcellularLocation>
        <location evidence="1">Cell membrane</location>
        <topology evidence="1">Multi-pass membrane protein</topology>
    </subcellularLocation>
</comment>
<dbReference type="InterPro" id="IPR032816">
    <property type="entry name" value="VTT_dom"/>
</dbReference>
<reference evidence="8 9" key="1">
    <citation type="submission" date="2013-04" db="EMBL/GenBank/DDBJ databases">
        <title>The Genome Sequence of Parabacteroides goldsteinii DSM 19448.</title>
        <authorList>
            <consortium name="The Broad Institute Genomics Platform"/>
            <person name="Earl A."/>
            <person name="Ward D."/>
            <person name="Feldgarden M."/>
            <person name="Gevers D."/>
            <person name="Martens E."/>
            <person name="Sakamoto M."/>
            <person name="Benno Y."/>
            <person name="Song Y."/>
            <person name="Liu C."/>
            <person name="Lee J."/>
            <person name="Bolanos M."/>
            <person name="Vaisanen M.L."/>
            <person name="Finegold S.M."/>
            <person name="Walker B."/>
            <person name="Young S."/>
            <person name="Zeng Q."/>
            <person name="Gargeya S."/>
            <person name="Fitzgerald M."/>
            <person name="Haas B."/>
            <person name="Abouelleil A."/>
            <person name="Allen A.W."/>
            <person name="Alvarado L."/>
            <person name="Arachchi H.M."/>
            <person name="Berlin A.M."/>
            <person name="Chapman S.B."/>
            <person name="Gainer-Dewar J."/>
            <person name="Goldberg J."/>
            <person name="Griggs A."/>
            <person name="Gujja S."/>
            <person name="Hansen M."/>
            <person name="Howarth C."/>
            <person name="Imamovic A."/>
            <person name="Ireland A."/>
            <person name="Larimer J."/>
            <person name="McCowan C."/>
            <person name="Murphy C."/>
            <person name="Pearson M."/>
            <person name="Poon T.W."/>
            <person name="Priest M."/>
            <person name="Roberts A."/>
            <person name="Saif S."/>
            <person name="Shea T."/>
            <person name="Sisk P."/>
            <person name="Sykes S."/>
            <person name="Wortman J."/>
            <person name="Nusbaum C."/>
            <person name="Birren B."/>
        </authorList>
    </citation>
    <scope>NUCLEOTIDE SEQUENCE [LARGE SCALE GENOMIC DNA]</scope>
    <source>
        <strain evidence="8 9">DSM 19448</strain>
    </source>
</reference>
<feature type="transmembrane region" description="Helical" evidence="6">
    <location>
        <begin position="185"/>
        <end position="202"/>
    </location>
</feature>
<dbReference type="PATRIC" id="fig|927665.4.peg.2173"/>
<organism evidence="8 9">
    <name type="scientific">Parabacteroides goldsteinii DSM 19448 = WAL 12034</name>
    <dbReference type="NCBI Taxonomy" id="927665"/>
    <lineage>
        <taxon>Bacteria</taxon>
        <taxon>Pseudomonadati</taxon>
        <taxon>Bacteroidota</taxon>
        <taxon>Bacteroidia</taxon>
        <taxon>Bacteroidales</taxon>
        <taxon>Tannerellaceae</taxon>
        <taxon>Parabacteroides</taxon>
    </lineage>
</organism>
<feature type="transmembrane region" description="Helical" evidence="6">
    <location>
        <begin position="52"/>
        <end position="77"/>
    </location>
</feature>
<evidence type="ECO:0000256" key="6">
    <source>
        <dbReference type="SAM" id="Phobius"/>
    </source>
</evidence>
<evidence type="ECO:0000259" key="7">
    <source>
        <dbReference type="Pfam" id="PF09335"/>
    </source>
</evidence>
<dbReference type="GeneID" id="69983371"/>
<dbReference type="Proteomes" id="UP000033047">
    <property type="component" value="Unassembled WGS sequence"/>
</dbReference>
<name>A0A0F5JFA7_9BACT</name>
<accession>A0A0F5JFA7</accession>
<comment type="caution">
    <text evidence="8">The sequence shown here is derived from an EMBL/GenBank/DDBJ whole genome shotgun (WGS) entry which is preliminary data.</text>
</comment>
<gene>
    <name evidence="8" type="ORF">HMPREF1535_02115</name>
</gene>
<evidence type="ECO:0000313" key="9">
    <source>
        <dbReference type="Proteomes" id="UP000033047"/>
    </source>
</evidence>
<dbReference type="InterPro" id="IPR051311">
    <property type="entry name" value="DedA_domain"/>
</dbReference>
<keyword evidence="3 6" id="KW-0812">Transmembrane</keyword>
<sequence length="210" mass="24029">MDFSDLIQWCLEHLSYWVILILMILENSLVPLPSELIVTPAAYKAANGEMNIFLVILFTTLGALIGALINYHLALFVGRPIVYKFADSRFGHLLGINRQKIEYVEAFFLKHGKISTFFGRLIPAVRQFISIPAGLARMRLPAFILFTTLGSAIWNSILVLLGYYLAQILPEDRLLEELERYSREISYVFVALVTLALITWYLKRKLKACR</sequence>
<evidence type="ECO:0000256" key="2">
    <source>
        <dbReference type="ARBA" id="ARBA00022475"/>
    </source>
</evidence>
<dbReference type="HOGENOM" id="CLU_044208_1_1_10"/>
<keyword evidence="2" id="KW-1003">Cell membrane</keyword>
<dbReference type="EMBL" id="AQHV01000011">
    <property type="protein sequence ID" value="KKB56142.1"/>
    <property type="molecule type" value="Genomic_DNA"/>
</dbReference>
<feature type="transmembrane region" description="Helical" evidence="6">
    <location>
        <begin position="142"/>
        <end position="165"/>
    </location>
</feature>
<evidence type="ECO:0000256" key="1">
    <source>
        <dbReference type="ARBA" id="ARBA00004651"/>
    </source>
</evidence>
<evidence type="ECO:0000256" key="5">
    <source>
        <dbReference type="ARBA" id="ARBA00023136"/>
    </source>
</evidence>
<dbReference type="Pfam" id="PF09335">
    <property type="entry name" value="VTT_dom"/>
    <property type="match status" value="1"/>
</dbReference>
<dbReference type="PANTHER" id="PTHR42709">
    <property type="entry name" value="ALKALINE PHOSPHATASE LIKE PROTEIN"/>
    <property type="match status" value="1"/>
</dbReference>
<evidence type="ECO:0000313" key="8">
    <source>
        <dbReference type="EMBL" id="KKB56142.1"/>
    </source>
</evidence>
<protein>
    <recommendedName>
        <fullName evidence="7">VTT domain-containing protein</fullName>
    </recommendedName>
</protein>
<feature type="domain" description="VTT" evidence="7">
    <location>
        <begin position="33"/>
        <end position="163"/>
    </location>
</feature>
<proteinExistence type="predicted"/>
<dbReference type="RefSeq" id="WP_010800909.1">
    <property type="nucleotide sequence ID" value="NZ_KQ033912.1"/>
</dbReference>
<evidence type="ECO:0000256" key="3">
    <source>
        <dbReference type="ARBA" id="ARBA00022692"/>
    </source>
</evidence>